<dbReference type="SMART" id="SM00091">
    <property type="entry name" value="PAS"/>
    <property type="match status" value="1"/>
</dbReference>
<name>A0A1T2L7J7_9GAMM</name>
<dbReference type="PROSITE" id="PS51832">
    <property type="entry name" value="HD_GYP"/>
    <property type="match status" value="1"/>
</dbReference>
<dbReference type="SUPFAM" id="SSF55785">
    <property type="entry name" value="PYP-like sensor domain (PAS domain)"/>
    <property type="match status" value="1"/>
</dbReference>
<dbReference type="Pfam" id="PF13185">
    <property type="entry name" value="GAF_2"/>
    <property type="match status" value="1"/>
</dbReference>
<dbReference type="Gene3D" id="1.10.3210.10">
    <property type="entry name" value="Hypothetical protein af1432"/>
    <property type="match status" value="1"/>
</dbReference>
<keyword evidence="5" id="KW-1185">Reference proteome</keyword>
<comment type="caution">
    <text evidence="4">The sequence shown here is derived from an EMBL/GenBank/DDBJ whole genome shotgun (WGS) entry which is preliminary data.</text>
</comment>
<dbReference type="SUPFAM" id="SSF55781">
    <property type="entry name" value="GAF domain-like"/>
    <property type="match status" value="1"/>
</dbReference>
<dbReference type="GO" id="GO:0008081">
    <property type="term" value="F:phosphoric diester hydrolase activity"/>
    <property type="evidence" value="ECO:0007669"/>
    <property type="project" value="UniProtKB-ARBA"/>
</dbReference>
<dbReference type="SMART" id="SM00471">
    <property type="entry name" value="HDc"/>
    <property type="match status" value="1"/>
</dbReference>
<dbReference type="CDD" id="cd00077">
    <property type="entry name" value="HDc"/>
    <property type="match status" value="1"/>
</dbReference>
<accession>A0A1T2L7J7</accession>
<dbReference type="NCBIfam" id="TIGR00229">
    <property type="entry name" value="sensory_box"/>
    <property type="match status" value="1"/>
</dbReference>
<feature type="domain" description="PAC" evidence="2">
    <location>
        <begin position="1"/>
        <end position="19"/>
    </location>
</feature>
<dbReference type="AlphaFoldDB" id="A0A1T2L7J7"/>
<dbReference type="InterPro" id="IPR000014">
    <property type="entry name" value="PAS"/>
</dbReference>
<feature type="domain" description="HD-GYP" evidence="3">
    <location>
        <begin position="336"/>
        <end position="526"/>
    </location>
</feature>
<organism evidence="4 5">
    <name type="scientific">Solemya pervernicosa gill symbiont</name>
    <dbReference type="NCBI Taxonomy" id="642797"/>
    <lineage>
        <taxon>Bacteria</taxon>
        <taxon>Pseudomonadati</taxon>
        <taxon>Pseudomonadota</taxon>
        <taxon>Gammaproteobacteria</taxon>
        <taxon>sulfur-oxidizing symbionts</taxon>
    </lineage>
</organism>
<reference evidence="4 5" key="1">
    <citation type="submission" date="2016-11" db="EMBL/GenBank/DDBJ databases">
        <title>Mixed transmission modes and dynamic genome evolution in an obligate animal-bacterial symbiosis.</title>
        <authorList>
            <person name="Russell S.L."/>
            <person name="Corbett-Detig R.B."/>
            <person name="Cavanaugh C.M."/>
        </authorList>
    </citation>
    <scope>NUCLEOTIDE SEQUENCE [LARGE SCALE GENOMIC DNA]</scope>
    <source>
        <strain evidence="4">Sveles-Q1</strain>
    </source>
</reference>
<dbReference type="SUPFAM" id="SSF109604">
    <property type="entry name" value="HD-domain/PDEase-like"/>
    <property type="match status" value="1"/>
</dbReference>
<dbReference type="Gene3D" id="3.30.450.40">
    <property type="match status" value="1"/>
</dbReference>
<dbReference type="Pfam" id="PF13487">
    <property type="entry name" value="HD_5"/>
    <property type="match status" value="1"/>
</dbReference>
<protein>
    <recommendedName>
        <fullName evidence="6">PAS domain S-box protein</fullName>
    </recommendedName>
</protein>
<dbReference type="Pfam" id="PF13426">
    <property type="entry name" value="PAS_9"/>
    <property type="match status" value="1"/>
</dbReference>
<evidence type="ECO:0000313" key="5">
    <source>
        <dbReference type="Proteomes" id="UP000191110"/>
    </source>
</evidence>
<dbReference type="InterPro" id="IPR029016">
    <property type="entry name" value="GAF-like_dom_sf"/>
</dbReference>
<evidence type="ECO:0000259" key="3">
    <source>
        <dbReference type="PROSITE" id="PS51832"/>
    </source>
</evidence>
<feature type="domain" description="PAS" evidence="1">
    <location>
        <begin position="20"/>
        <end position="57"/>
    </location>
</feature>
<sequence length="526" mass="58624">MHIIRDISEQKKVRQALEESEESYRALFETSADALMLLDESHSIFDVNRAAVELFGFDSIDEMQGLRPADLSPERQSNGETVQLAIEKVAQASTQGMLFFEWLHTRKSGELFTADVLLSRVPIKGKEVIQATVRDISMRKEMEKQLEHEIRARRVVSASNQTLVHAQDESSLLQKACELICHEESYPLAMVGLKQDDTEKSIKVAGRAGVMTEADVVELGMTWSDTEQGQNMTAVAIRNSQIQINRDAQKKARCKACKDLAIKYDYHSILSFPLIHDGRVLGGLTIAASDPDAFSEEEIELLSELASDLSYGIVSLRSKEKREHAEQAEHEVVVKLERSTQKTVQAIASAIEVRDPYTAGHQQRVALLATAIANEMEMDENSVIGLALGATIHDIGKIYVPAEILNRPGKLTDAEFEIIKSHPRVGHDIIKEIDFPWPVGNMVLMHHERLDGSGYPQGLKGDEIPIEARILAVADVVEAIDSHRPYRPTLGIDFAMEEINKHRGSWYDSAVVDACVALIEREGTAW</sequence>
<dbReference type="InterPro" id="IPR035965">
    <property type="entry name" value="PAS-like_dom_sf"/>
</dbReference>
<evidence type="ECO:0000259" key="2">
    <source>
        <dbReference type="PROSITE" id="PS50113"/>
    </source>
</evidence>
<dbReference type="CDD" id="cd00130">
    <property type="entry name" value="PAS"/>
    <property type="match status" value="1"/>
</dbReference>
<proteinExistence type="predicted"/>
<dbReference type="PANTHER" id="PTHR43155:SF2">
    <property type="entry name" value="CYCLIC DI-GMP PHOSPHODIESTERASE PA4108"/>
    <property type="match status" value="1"/>
</dbReference>
<evidence type="ECO:0000313" key="4">
    <source>
        <dbReference type="EMBL" id="OOZ41053.1"/>
    </source>
</evidence>
<dbReference type="EMBL" id="MPRL01000015">
    <property type="protein sequence ID" value="OOZ41053.1"/>
    <property type="molecule type" value="Genomic_DNA"/>
</dbReference>
<dbReference type="Gene3D" id="3.30.450.20">
    <property type="entry name" value="PAS domain"/>
    <property type="match status" value="1"/>
</dbReference>
<dbReference type="InterPro" id="IPR003607">
    <property type="entry name" value="HD/PDEase_dom"/>
</dbReference>
<dbReference type="InterPro" id="IPR003018">
    <property type="entry name" value="GAF"/>
</dbReference>
<evidence type="ECO:0000259" key="1">
    <source>
        <dbReference type="PROSITE" id="PS50112"/>
    </source>
</evidence>
<gene>
    <name evidence="4" type="ORF">BOW53_05805</name>
</gene>
<dbReference type="Proteomes" id="UP000191110">
    <property type="component" value="Unassembled WGS sequence"/>
</dbReference>
<dbReference type="PROSITE" id="PS50112">
    <property type="entry name" value="PAS"/>
    <property type="match status" value="1"/>
</dbReference>
<dbReference type="PANTHER" id="PTHR43155">
    <property type="entry name" value="CYCLIC DI-GMP PHOSPHODIESTERASE PA4108-RELATED"/>
    <property type="match status" value="1"/>
</dbReference>
<evidence type="ECO:0008006" key="6">
    <source>
        <dbReference type="Google" id="ProtNLM"/>
    </source>
</evidence>
<dbReference type="InterPro" id="IPR037522">
    <property type="entry name" value="HD_GYP_dom"/>
</dbReference>
<dbReference type="InterPro" id="IPR000700">
    <property type="entry name" value="PAS-assoc_C"/>
</dbReference>
<dbReference type="PROSITE" id="PS50113">
    <property type="entry name" value="PAC"/>
    <property type="match status" value="1"/>
</dbReference>